<dbReference type="InterPro" id="IPR007627">
    <property type="entry name" value="RNA_pol_sigma70_r2"/>
</dbReference>
<dbReference type="PANTHER" id="PTHR43133:SF50">
    <property type="entry name" value="ECF RNA POLYMERASE SIGMA FACTOR SIGM"/>
    <property type="match status" value="1"/>
</dbReference>
<keyword evidence="10" id="KW-1185">Reference proteome</keyword>
<proteinExistence type="inferred from homology"/>
<gene>
    <name evidence="9" type="primary">sigM</name>
    <name evidence="9" type="ORF">KGQ19_27845</name>
</gene>
<dbReference type="CDD" id="cd06171">
    <property type="entry name" value="Sigma70_r4"/>
    <property type="match status" value="1"/>
</dbReference>
<accession>A0ABS5KXA0</accession>
<organism evidence="9 10">
    <name type="scientific">Catenulispora pinistramenti</name>
    <dbReference type="NCBI Taxonomy" id="2705254"/>
    <lineage>
        <taxon>Bacteria</taxon>
        <taxon>Bacillati</taxon>
        <taxon>Actinomycetota</taxon>
        <taxon>Actinomycetes</taxon>
        <taxon>Catenulisporales</taxon>
        <taxon>Catenulisporaceae</taxon>
        <taxon>Catenulispora</taxon>
    </lineage>
</organism>
<dbReference type="NCBIfam" id="NF007225">
    <property type="entry name" value="PRK09643.1"/>
    <property type="match status" value="1"/>
</dbReference>
<dbReference type="Pfam" id="PF08281">
    <property type="entry name" value="Sigma70_r4_2"/>
    <property type="match status" value="1"/>
</dbReference>
<evidence type="ECO:0000256" key="5">
    <source>
        <dbReference type="ARBA" id="ARBA00023163"/>
    </source>
</evidence>
<dbReference type="SUPFAM" id="SSF88946">
    <property type="entry name" value="Sigma2 domain of RNA polymerase sigma factors"/>
    <property type="match status" value="1"/>
</dbReference>
<evidence type="ECO:0000259" key="8">
    <source>
        <dbReference type="Pfam" id="PF08281"/>
    </source>
</evidence>
<keyword evidence="2" id="KW-0805">Transcription regulation</keyword>
<evidence type="ECO:0000256" key="4">
    <source>
        <dbReference type="ARBA" id="ARBA00023125"/>
    </source>
</evidence>
<evidence type="ECO:0000313" key="9">
    <source>
        <dbReference type="EMBL" id="MBS2550691.1"/>
    </source>
</evidence>
<dbReference type="RefSeq" id="WP_212013997.1">
    <property type="nucleotide sequence ID" value="NZ_JAAFYZ010000111.1"/>
</dbReference>
<dbReference type="NCBIfam" id="TIGR02937">
    <property type="entry name" value="sigma70-ECF"/>
    <property type="match status" value="1"/>
</dbReference>
<evidence type="ECO:0000256" key="3">
    <source>
        <dbReference type="ARBA" id="ARBA00023082"/>
    </source>
</evidence>
<sequence length="225" mass="24596">MPPQRADLTLLDDRALLARHVEGDGDAFGELFRRHRDRLWAVALRTLSDPEEAADALQDAMISAYRAAGSFRGDSAVTTWLHRVVVNACLDRMRRRTSRPTVPLPEVETEYARPTATDDIANTDLRLALRSALATLPEEQRVALVLVDVEGYSVEETARTLGVAPGTVKSRCARARAKLLPLLRHLREGDPPPPAGKAEPSGNQGGAARVKVPTRQDRREGGRAG</sequence>
<feature type="domain" description="RNA polymerase sigma factor 70 region 4 type 2" evidence="8">
    <location>
        <begin position="127"/>
        <end position="179"/>
    </location>
</feature>
<comment type="similarity">
    <text evidence="1">Belongs to the sigma-70 factor family. ECF subfamily.</text>
</comment>
<dbReference type="InterPro" id="IPR039425">
    <property type="entry name" value="RNA_pol_sigma-70-like"/>
</dbReference>
<dbReference type="PANTHER" id="PTHR43133">
    <property type="entry name" value="RNA POLYMERASE ECF-TYPE SIGMA FACTO"/>
    <property type="match status" value="1"/>
</dbReference>
<dbReference type="InterPro" id="IPR036388">
    <property type="entry name" value="WH-like_DNA-bd_sf"/>
</dbReference>
<dbReference type="Pfam" id="PF04542">
    <property type="entry name" value="Sigma70_r2"/>
    <property type="match status" value="1"/>
</dbReference>
<evidence type="ECO:0000259" key="7">
    <source>
        <dbReference type="Pfam" id="PF04542"/>
    </source>
</evidence>
<evidence type="ECO:0000256" key="1">
    <source>
        <dbReference type="ARBA" id="ARBA00010641"/>
    </source>
</evidence>
<dbReference type="EMBL" id="JAAFYZ010000111">
    <property type="protein sequence ID" value="MBS2550691.1"/>
    <property type="molecule type" value="Genomic_DNA"/>
</dbReference>
<dbReference type="Proteomes" id="UP000730482">
    <property type="component" value="Unassembled WGS sequence"/>
</dbReference>
<dbReference type="InterPro" id="IPR013324">
    <property type="entry name" value="RNA_pol_sigma_r3/r4-like"/>
</dbReference>
<keyword evidence="4" id="KW-0238">DNA-binding</keyword>
<dbReference type="Gene3D" id="1.10.10.10">
    <property type="entry name" value="Winged helix-like DNA-binding domain superfamily/Winged helix DNA-binding domain"/>
    <property type="match status" value="1"/>
</dbReference>
<feature type="domain" description="RNA polymerase sigma-70 region 2" evidence="7">
    <location>
        <begin position="31"/>
        <end position="97"/>
    </location>
</feature>
<keyword evidence="3" id="KW-0731">Sigma factor</keyword>
<dbReference type="SUPFAM" id="SSF88659">
    <property type="entry name" value="Sigma3 and sigma4 domains of RNA polymerase sigma factors"/>
    <property type="match status" value="1"/>
</dbReference>
<name>A0ABS5KXA0_9ACTN</name>
<dbReference type="InterPro" id="IPR014284">
    <property type="entry name" value="RNA_pol_sigma-70_dom"/>
</dbReference>
<comment type="caution">
    <text evidence="9">The sequence shown here is derived from an EMBL/GenBank/DDBJ whole genome shotgun (WGS) entry which is preliminary data.</text>
</comment>
<keyword evidence="5" id="KW-0804">Transcription</keyword>
<dbReference type="InterPro" id="IPR013325">
    <property type="entry name" value="RNA_pol_sigma_r2"/>
</dbReference>
<feature type="compositionally biased region" description="Basic and acidic residues" evidence="6">
    <location>
        <begin position="214"/>
        <end position="225"/>
    </location>
</feature>
<dbReference type="InterPro" id="IPR013249">
    <property type="entry name" value="RNA_pol_sigma70_r4_t2"/>
</dbReference>
<reference evidence="9 10" key="1">
    <citation type="submission" date="2020-02" db="EMBL/GenBank/DDBJ databases">
        <title>Acidophilic actinobacteria isolated from forest soil.</title>
        <authorList>
            <person name="Golinska P."/>
        </authorList>
    </citation>
    <scope>NUCLEOTIDE SEQUENCE [LARGE SCALE GENOMIC DNA]</scope>
    <source>
        <strain evidence="9 10">NL8</strain>
    </source>
</reference>
<evidence type="ECO:0000256" key="2">
    <source>
        <dbReference type="ARBA" id="ARBA00023015"/>
    </source>
</evidence>
<dbReference type="Gene3D" id="1.10.1740.10">
    <property type="match status" value="1"/>
</dbReference>
<protein>
    <submittedName>
        <fullName evidence="9">RNA polymerase sigma factor SigM</fullName>
    </submittedName>
</protein>
<evidence type="ECO:0000313" key="10">
    <source>
        <dbReference type="Proteomes" id="UP000730482"/>
    </source>
</evidence>
<feature type="region of interest" description="Disordered" evidence="6">
    <location>
        <begin position="185"/>
        <end position="225"/>
    </location>
</feature>
<evidence type="ECO:0000256" key="6">
    <source>
        <dbReference type="SAM" id="MobiDB-lite"/>
    </source>
</evidence>